<accession>A0ABX2JDI7</accession>
<protein>
    <recommendedName>
        <fullName evidence="3">Transposase</fullName>
    </recommendedName>
</protein>
<dbReference type="RefSeq" id="WP_174192226.1">
    <property type="nucleotide sequence ID" value="NZ_JABULH010000001.1"/>
</dbReference>
<dbReference type="EMBL" id="JABULH010000001">
    <property type="protein sequence ID" value="NTS64177.1"/>
    <property type="molecule type" value="Genomic_DNA"/>
</dbReference>
<sequence>MHKRGQLTYPQWYACDWYMRLHAEAMSAPRVVAAYGDGVGGCGSESYGQPRNRHQWDARRKLRDARGIIPARMLPLFDRVVVADDMPTFHNGQQRARFAARIVSAAQSLAAWLKIA</sequence>
<evidence type="ECO:0000313" key="1">
    <source>
        <dbReference type="EMBL" id="NTS64177.1"/>
    </source>
</evidence>
<organism evidence="1 2">
    <name type="scientific">Sphingomonas hominis</name>
    <dbReference type="NCBI Taxonomy" id="2741495"/>
    <lineage>
        <taxon>Bacteria</taxon>
        <taxon>Pseudomonadati</taxon>
        <taxon>Pseudomonadota</taxon>
        <taxon>Alphaproteobacteria</taxon>
        <taxon>Sphingomonadales</taxon>
        <taxon>Sphingomonadaceae</taxon>
        <taxon>Sphingomonas</taxon>
    </lineage>
</organism>
<name>A0ABX2JDI7_9SPHN</name>
<comment type="caution">
    <text evidence="1">The sequence shown here is derived from an EMBL/GenBank/DDBJ whole genome shotgun (WGS) entry which is preliminary data.</text>
</comment>
<evidence type="ECO:0000313" key="2">
    <source>
        <dbReference type="Proteomes" id="UP000621447"/>
    </source>
</evidence>
<reference evidence="1 2" key="1">
    <citation type="submission" date="2020-06" db="EMBL/GenBank/DDBJ databases">
        <title>Sphingomonas hominis sp. nov., a member of the Sphingomonas, isolated from the hair of a 22-year-old girl.</title>
        <authorList>
            <person name="Zhang D.-F."/>
            <person name="Cui X.-W."/>
        </authorList>
    </citation>
    <scope>NUCLEOTIDE SEQUENCE [LARGE SCALE GENOMIC DNA]</scope>
    <source>
        <strain evidence="1 2">HHU CXW</strain>
    </source>
</reference>
<evidence type="ECO:0008006" key="3">
    <source>
        <dbReference type="Google" id="ProtNLM"/>
    </source>
</evidence>
<gene>
    <name evidence="1" type="ORF">HRV97_03245</name>
</gene>
<keyword evidence="2" id="KW-1185">Reference proteome</keyword>
<dbReference type="Proteomes" id="UP000621447">
    <property type="component" value="Unassembled WGS sequence"/>
</dbReference>
<proteinExistence type="predicted"/>